<dbReference type="OrthoDB" id="9803751at2"/>
<evidence type="ECO:0000256" key="2">
    <source>
        <dbReference type="ARBA" id="ARBA00022801"/>
    </source>
</evidence>
<dbReference type="GO" id="GO:0046872">
    <property type="term" value="F:metal ion binding"/>
    <property type="evidence" value="ECO:0007669"/>
    <property type="project" value="UniProtKB-KW"/>
</dbReference>
<gene>
    <name evidence="4" type="ORF">EX242_07490</name>
</gene>
<name>A0A1J0ECJ7_PRORE</name>
<comment type="caution">
    <text evidence="4">The sequence shown here is derived from an EMBL/GenBank/DDBJ whole genome shotgun (WGS) entry which is preliminary data.</text>
</comment>
<reference evidence="4" key="1">
    <citation type="submission" date="2019-02" db="EMBL/GenBank/DDBJ databases">
        <title>Genomic characterization of isolates from hospital effluents in KZN, South Africa.</title>
        <authorList>
            <person name="Ntshobeni N."/>
            <person name="Allam M."/>
            <person name="Ismail A."/>
            <person name="Amoako D."/>
            <person name="Essack S."/>
            <person name="Chenia H."/>
        </authorList>
    </citation>
    <scope>NUCLEOTIDE SEQUENCE</scope>
    <source>
        <strain evidence="4">AFE97_S1</strain>
    </source>
</reference>
<dbReference type="AlphaFoldDB" id="A0A1J0ECJ7"/>
<evidence type="ECO:0000256" key="1">
    <source>
        <dbReference type="ARBA" id="ARBA00022723"/>
    </source>
</evidence>
<dbReference type="GO" id="GO:0008484">
    <property type="term" value="F:sulfuric ester hydrolase activity"/>
    <property type="evidence" value="ECO:0007669"/>
    <property type="project" value="TreeGrafter"/>
</dbReference>
<dbReference type="Gene3D" id="3.40.720.10">
    <property type="entry name" value="Alkaline Phosphatase, subunit A"/>
    <property type="match status" value="1"/>
</dbReference>
<dbReference type="KEGG" id="prg:RB151_037810"/>
<dbReference type="Pfam" id="PF00884">
    <property type="entry name" value="Sulfatase"/>
    <property type="match status" value="1"/>
</dbReference>
<dbReference type="SUPFAM" id="SSF53649">
    <property type="entry name" value="Alkaline phosphatase-like"/>
    <property type="match status" value="1"/>
</dbReference>
<dbReference type="RefSeq" id="WP_042846263.1">
    <property type="nucleotide sequence ID" value="NZ_ABEXNG020000010.1"/>
</dbReference>
<keyword evidence="2" id="KW-0378">Hydrolase</keyword>
<dbReference type="PANTHER" id="PTHR45953:SF1">
    <property type="entry name" value="IDURONATE 2-SULFATASE"/>
    <property type="match status" value="1"/>
</dbReference>
<dbReference type="PANTHER" id="PTHR45953">
    <property type="entry name" value="IDURONATE 2-SULFATASE"/>
    <property type="match status" value="1"/>
</dbReference>
<proteinExistence type="predicted"/>
<dbReference type="EMBL" id="SHDO01000008">
    <property type="protein sequence ID" value="MBX6980101.1"/>
    <property type="molecule type" value="Genomic_DNA"/>
</dbReference>
<dbReference type="GO" id="GO:0005737">
    <property type="term" value="C:cytoplasm"/>
    <property type="evidence" value="ECO:0007669"/>
    <property type="project" value="TreeGrafter"/>
</dbReference>
<dbReference type="Proteomes" id="UP000824410">
    <property type="component" value="Unassembled WGS sequence"/>
</dbReference>
<evidence type="ECO:0000313" key="5">
    <source>
        <dbReference type="Proteomes" id="UP000824410"/>
    </source>
</evidence>
<accession>A0A1J0ECJ7</accession>
<evidence type="ECO:0000313" key="4">
    <source>
        <dbReference type="EMBL" id="MBX6980101.1"/>
    </source>
</evidence>
<dbReference type="InterPro" id="IPR000917">
    <property type="entry name" value="Sulfatase_N"/>
</dbReference>
<keyword evidence="1" id="KW-0479">Metal-binding</keyword>
<feature type="domain" description="Sulfatase N-terminal" evidence="3">
    <location>
        <begin position="4"/>
        <end position="335"/>
    </location>
</feature>
<sequence>MKAVMLMFDSLNKHMLSAYGCQTTITPNFERLRKRALKFDNFYVGSMPCMPARRELHTGRYNFLHRSWGPIEPFDESMPEILKKQGIHTHLVTDHKHYWRDGGATYHSRFSTYEFIRGQEGDNWKGVVNKPVVHYESGEPDENKQRKIASRTQHLINQQYMQDEKDHPLVQTISHGIEFIETNHSDDNWFLQLECFDPHEPFYVPEKYLQLYGLSNAHFDGWPPYYFVTEDESRQKVIRGFYQALVTMVDAYVGQVLDIFDKYNLWEDTLLIVNTDHGFLLGEHDWWGKNIMPLYNEIANTPFFICHPDLDTNGVSRQMLAQTIDIPATLLDYFNAPIPKNMQGKSILAGLAKDEPIREYALFGYHGCQINITDGEYVYMRSPVVQGTEGLHDYTLMPTRINRRFTPKELQGTELYEGFDFTQGCSVLKIPATSVMTTDSDRFGHRLYHVKQDPAQTSPILNVAIEQRLLENIRLMMLQNDAPEELYARYGLSKEQPVSLEQIEQEHKQAGAAKTAFDQYPLTQEVKYGAMSLLQYIETRHLKTIKDRFIKQLEGGLTQKQLVDFIIDNFPVENHNELLYRVALEMRLK</sequence>
<dbReference type="InterPro" id="IPR017850">
    <property type="entry name" value="Alkaline_phosphatase_core_sf"/>
</dbReference>
<protein>
    <submittedName>
        <fullName evidence="4">Sulfatase</fullName>
    </submittedName>
</protein>
<dbReference type="CDD" id="cd16148">
    <property type="entry name" value="sulfatase_like"/>
    <property type="match status" value="1"/>
</dbReference>
<organism evidence="4 5">
    <name type="scientific">Providencia rettgeri</name>
    <dbReference type="NCBI Taxonomy" id="587"/>
    <lineage>
        <taxon>Bacteria</taxon>
        <taxon>Pseudomonadati</taxon>
        <taxon>Pseudomonadota</taxon>
        <taxon>Gammaproteobacteria</taxon>
        <taxon>Enterobacterales</taxon>
        <taxon>Morganellaceae</taxon>
        <taxon>Providencia</taxon>
    </lineage>
</organism>
<evidence type="ECO:0000259" key="3">
    <source>
        <dbReference type="Pfam" id="PF00884"/>
    </source>
</evidence>